<organism evidence="1 2">
    <name type="scientific">Morchella conica CCBAS932</name>
    <dbReference type="NCBI Taxonomy" id="1392247"/>
    <lineage>
        <taxon>Eukaryota</taxon>
        <taxon>Fungi</taxon>
        <taxon>Dikarya</taxon>
        <taxon>Ascomycota</taxon>
        <taxon>Pezizomycotina</taxon>
        <taxon>Pezizomycetes</taxon>
        <taxon>Pezizales</taxon>
        <taxon>Morchellaceae</taxon>
        <taxon>Morchella</taxon>
    </lineage>
</organism>
<dbReference type="Proteomes" id="UP000277580">
    <property type="component" value="Unassembled WGS sequence"/>
</dbReference>
<evidence type="ECO:0000313" key="1">
    <source>
        <dbReference type="EMBL" id="RPB13434.1"/>
    </source>
</evidence>
<protein>
    <recommendedName>
        <fullName evidence="3">Alpha/beta-hydrolase</fullName>
    </recommendedName>
</protein>
<dbReference type="AlphaFoldDB" id="A0A3N4KS54"/>
<reference evidence="1 2" key="1">
    <citation type="journal article" date="2018" name="Nat. Ecol. Evol.">
        <title>Pezizomycetes genomes reveal the molecular basis of ectomycorrhizal truffle lifestyle.</title>
        <authorList>
            <person name="Murat C."/>
            <person name="Payen T."/>
            <person name="Noel B."/>
            <person name="Kuo A."/>
            <person name="Morin E."/>
            <person name="Chen J."/>
            <person name="Kohler A."/>
            <person name="Krizsan K."/>
            <person name="Balestrini R."/>
            <person name="Da Silva C."/>
            <person name="Montanini B."/>
            <person name="Hainaut M."/>
            <person name="Levati E."/>
            <person name="Barry K.W."/>
            <person name="Belfiori B."/>
            <person name="Cichocki N."/>
            <person name="Clum A."/>
            <person name="Dockter R.B."/>
            <person name="Fauchery L."/>
            <person name="Guy J."/>
            <person name="Iotti M."/>
            <person name="Le Tacon F."/>
            <person name="Lindquist E.A."/>
            <person name="Lipzen A."/>
            <person name="Malagnac F."/>
            <person name="Mello A."/>
            <person name="Molinier V."/>
            <person name="Miyauchi S."/>
            <person name="Poulain J."/>
            <person name="Riccioni C."/>
            <person name="Rubini A."/>
            <person name="Sitrit Y."/>
            <person name="Splivallo R."/>
            <person name="Traeger S."/>
            <person name="Wang M."/>
            <person name="Zifcakova L."/>
            <person name="Wipf D."/>
            <person name="Zambonelli A."/>
            <person name="Paolocci F."/>
            <person name="Nowrousian M."/>
            <person name="Ottonello S."/>
            <person name="Baldrian P."/>
            <person name="Spatafora J.W."/>
            <person name="Henrissat B."/>
            <person name="Nagy L.G."/>
            <person name="Aury J.M."/>
            <person name="Wincker P."/>
            <person name="Grigoriev I.V."/>
            <person name="Bonfante P."/>
            <person name="Martin F.M."/>
        </authorList>
    </citation>
    <scope>NUCLEOTIDE SEQUENCE [LARGE SCALE GENOMIC DNA]</scope>
    <source>
        <strain evidence="1 2">CCBAS932</strain>
    </source>
</reference>
<dbReference type="PANTHER" id="PTHR47381:SF3">
    <property type="entry name" value="ALPHA_BETA-HYDROLASES SUPERFAMILY PROTEIN"/>
    <property type="match status" value="1"/>
</dbReference>
<gene>
    <name evidence="1" type="ORF">P167DRAFT_505329</name>
</gene>
<sequence length="267" mass="28572">MIRQPSGSPAALTLDVSIDTFTIAGINAHVYGLSQLPQSGKMDNAIEVSALHLLNPRLCDHMYMAGIAKTVLADFYQKQAQGTMVGRGLICVAFDQRNHGEREVKNLANQDWRSSNPTHAADMFSIYHGTSLDLSQLITYLPTYLFPRRHSAHTLTQHLVAGVSLGGHAAYLSLLHEPRITAGVVVIGCPDFLTLMAHRAARSGIAGGVTGAAREFPEDLVDVVKGVDPAALGVEQIVRRGLLQGKKVLTLSGGADRLVPVACAEGF</sequence>
<keyword evidence="2" id="KW-1185">Reference proteome</keyword>
<evidence type="ECO:0000313" key="2">
    <source>
        <dbReference type="Proteomes" id="UP000277580"/>
    </source>
</evidence>
<accession>A0A3N4KS54</accession>
<evidence type="ECO:0008006" key="3">
    <source>
        <dbReference type="Google" id="ProtNLM"/>
    </source>
</evidence>
<dbReference type="PANTHER" id="PTHR47381">
    <property type="entry name" value="ALPHA/BETA-HYDROLASES SUPERFAMILY PROTEIN"/>
    <property type="match status" value="1"/>
</dbReference>
<feature type="non-terminal residue" evidence="1">
    <location>
        <position position="267"/>
    </location>
</feature>
<name>A0A3N4KS54_9PEZI</name>
<dbReference type="InParanoid" id="A0A3N4KS54"/>
<dbReference type="Gene3D" id="3.40.50.1820">
    <property type="entry name" value="alpha/beta hydrolase"/>
    <property type="match status" value="1"/>
</dbReference>
<dbReference type="STRING" id="1392247.A0A3N4KS54"/>
<dbReference type="SUPFAM" id="SSF53474">
    <property type="entry name" value="alpha/beta-Hydrolases"/>
    <property type="match status" value="1"/>
</dbReference>
<dbReference type="OrthoDB" id="2152248at2759"/>
<proteinExistence type="predicted"/>
<dbReference type="InterPro" id="IPR029058">
    <property type="entry name" value="AB_hydrolase_fold"/>
</dbReference>
<dbReference type="EMBL" id="ML119123">
    <property type="protein sequence ID" value="RPB13434.1"/>
    <property type="molecule type" value="Genomic_DNA"/>
</dbReference>